<evidence type="ECO:0000313" key="2">
    <source>
        <dbReference type="EMBL" id="MDZ8118621.1"/>
    </source>
</evidence>
<accession>A0ABU5MX30</accession>
<dbReference type="Gene3D" id="2.60.120.10">
    <property type="entry name" value="Jelly Rolls"/>
    <property type="match status" value="1"/>
</dbReference>
<dbReference type="InterPro" id="IPR014710">
    <property type="entry name" value="RmlC-like_jellyroll"/>
</dbReference>
<gene>
    <name evidence="2" type="ORF">P9H32_08265</name>
</gene>
<name>A0ABU5MX30_9BACT</name>
<dbReference type="InterPro" id="IPR009327">
    <property type="entry name" value="Cupin_DUF985"/>
</dbReference>
<sequence>MKDSSHWKKELGLEPHPEGGWYRRVFESDIRLENGRPAMTSIYYLLEAPDFSALHRLKSDEQWHFYYGRPITLHELDAGGIVETTLGAGSFQHTVKAGTLFGATVERDYALVGCTVTPGFEFSEFEMPVRDELLKKFPNQYEFIVRLSR</sequence>
<feature type="domain" description="DUF985" evidence="1">
    <location>
        <begin position="7"/>
        <end position="127"/>
    </location>
</feature>
<dbReference type="InterPro" id="IPR039935">
    <property type="entry name" value="YML079W-like"/>
</dbReference>
<dbReference type="PANTHER" id="PTHR33387">
    <property type="entry name" value="RMLC-LIKE JELLY ROLL FOLD PROTEIN"/>
    <property type="match status" value="1"/>
</dbReference>
<evidence type="ECO:0000259" key="1">
    <source>
        <dbReference type="Pfam" id="PF06172"/>
    </source>
</evidence>
<dbReference type="CDD" id="cd06121">
    <property type="entry name" value="cupin_YML079wp"/>
    <property type="match status" value="1"/>
</dbReference>
<dbReference type="Proteomes" id="UP001290861">
    <property type="component" value="Unassembled WGS sequence"/>
</dbReference>
<reference evidence="2 3" key="1">
    <citation type="journal article" date="2024" name="Appl. Environ. Microbiol.">
        <title>Pontiella agarivorans sp. nov., a novel marine anaerobic bacterium capable of degrading macroalgal polysaccharides and fixing nitrogen.</title>
        <authorList>
            <person name="Liu N."/>
            <person name="Kivenson V."/>
            <person name="Peng X."/>
            <person name="Cui Z."/>
            <person name="Lankiewicz T.S."/>
            <person name="Gosselin K.M."/>
            <person name="English C.J."/>
            <person name="Blair E.M."/>
            <person name="O'Malley M.A."/>
            <person name="Valentine D.L."/>
        </authorList>
    </citation>
    <scope>NUCLEOTIDE SEQUENCE [LARGE SCALE GENOMIC DNA]</scope>
    <source>
        <strain evidence="2 3">NLcol2</strain>
    </source>
</reference>
<dbReference type="RefSeq" id="WP_322608419.1">
    <property type="nucleotide sequence ID" value="NZ_JARVCO010000010.1"/>
</dbReference>
<dbReference type="SUPFAM" id="SSF51182">
    <property type="entry name" value="RmlC-like cupins"/>
    <property type="match status" value="1"/>
</dbReference>
<protein>
    <submittedName>
        <fullName evidence="2">Cupin domain-containing protein</fullName>
    </submittedName>
</protein>
<dbReference type="EMBL" id="JARVCO010000010">
    <property type="protein sequence ID" value="MDZ8118621.1"/>
    <property type="molecule type" value="Genomic_DNA"/>
</dbReference>
<dbReference type="Pfam" id="PF06172">
    <property type="entry name" value="Cupin_5"/>
    <property type="match status" value="1"/>
</dbReference>
<dbReference type="InterPro" id="IPR011051">
    <property type="entry name" value="RmlC_Cupin_sf"/>
</dbReference>
<evidence type="ECO:0000313" key="3">
    <source>
        <dbReference type="Proteomes" id="UP001290861"/>
    </source>
</evidence>
<comment type="caution">
    <text evidence="2">The sequence shown here is derived from an EMBL/GenBank/DDBJ whole genome shotgun (WGS) entry which is preliminary data.</text>
</comment>
<organism evidence="2 3">
    <name type="scientific">Pontiella agarivorans</name>
    <dbReference type="NCBI Taxonomy" id="3038953"/>
    <lineage>
        <taxon>Bacteria</taxon>
        <taxon>Pseudomonadati</taxon>
        <taxon>Kiritimatiellota</taxon>
        <taxon>Kiritimatiellia</taxon>
        <taxon>Kiritimatiellales</taxon>
        <taxon>Pontiellaceae</taxon>
        <taxon>Pontiella</taxon>
    </lineage>
</organism>
<dbReference type="PANTHER" id="PTHR33387:SF3">
    <property type="entry name" value="DUF985 DOMAIN-CONTAINING PROTEIN"/>
    <property type="match status" value="1"/>
</dbReference>
<proteinExistence type="predicted"/>
<keyword evidence="3" id="KW-1185">Reference proteome</keyword>